<dbReference type="Proteomes" id="UP000324222">
    <property type="component" value="Unassembled WGS sequence"/>
</dbReference>
<dbReference type="EMBL" id="VSRR010000638">
    <property type="protein sequence ID" value="MPC17994.1"/>
    <property type="molecule type" value="Genomic_DNA"/>
</dbReference>
<proteinExistence type="predicted"/>
<accession>A0A5B7D9J5</accession>
<dbReference type="AlphaFoldDB" id="A0A5B7D9J5"/>
<gene>
    <name evidence="1" type="ORF">E2C01_010864</name>
</gene>
<protein>
    <submittedName>
        <fullName evidence="1">Uncharacterized protein</fullName>
    </submittedName>
</protein>
<evidence type="ECO:0000313" key="2">
    <source>
        <dbReference type="Proteomes" id="UP000324222"/>
    </source>
</evidence>
<reference evidence="1 2" key="1">
    <citation type="submission" date="2019-05" db="EMBL/GenBank/DDBJ databases">
        <title>Another draft genome of Portunus trituberculatus and its Hox gene families provides insights of decapod evolution.</title>
        <authorList>
            <person name="Jeong J.-H."/>
            <person name="Song I."/>
            <person name="Kim S."/>
            <person name="Choi T."/>
            <person name="Kim D."/>
            <person name="Ryu S."/>
            <person name="Kim W."/>
        </authorList>
    </citation>
    <scope>NUCLEOTIDE SEQUENCE [LARGE SCALE GENOMIC DNA]</scope>
    <source>
        <tissue evidence="1">Muscle</tissue>
    </source>
</reference>
<keyword evidence="2" id="KW-1185">Reference proteome</keyword>
<sequence length="108" mass="11900">MDTLMTQFSCTPSSFLLVSHCHHAQPVTNSEVSLLSPVNNWSSAAAQPSTHHTLAAWWCSAHTGSEHWQGCWLTTTSRWHSFSIVSNALTPGTQQICFLVVTGSCQIW</sequence>
<name>A0A5B7D9J5_PORTR</name>
<organism evidence="1 2">
    <name type="scientific">Portunus trituberculatus</name>
    <name type="common">Swimming crab</name>
    <name type="synonym">Neptunus trituberculatus</name>
    <dbReference type="NCBI Taxonomy" id="210409"/>
    <lineage>
        <taxon>Eukaryota</taxon>
        <taxon>Metazoa</taxon>
        <taxon>Ecdysozoa</taxon>
        <taxon>Arthropoda</taxon>
        <taxon>Crustacea</taxon>
        <taxon>Multicrustacea</taxon>
        <taxon>Malacostraca</taxon>
        <taxon>Eumalacostraca</taxon>
        <taxon>Eucarida</taxon>
        <taxon>Decapoda</taxon>
        <taxon>Pleocyemata</taxon>
        <taxon>Brachyura</taxon>
        <taxon>Eubrachyura</taxon>
        <taxon>Portunoidea</taxon>
        <taxon>Portunidae</taxon>
        <taxon>Portuninae</taxon>
        <taxon>Portunus</taxon>
    </lineage>
</organism>
<comment type="caution">
    <text evidence="1">The sequence shown here is derived from an EMBL/GenBank/DDBJ whole genome shotgun (WGS) entry which is preliminary data.</text>
</comment>
<evidence type="ECO:0000313" key="1">
    <source>
        <dbReference type="EMBL" id="MPC17994.1"/>
    </source>
</evidence>